<name>A0A495QMI1_9EURY</name>
<proteinExistence type="predicted"/>
<organism evidence="2 3">
    <name type="scientific">Haloarcula quadrata</name>
    <dbReference type="NCBI Taxonomy" id="182779"/>
    <lineage>
        <taxon>Archaea</taxon>
        <taxon>Methanobacteriati</taxon>
        <taxon>Methanobacteriota</taxon>
        <taxon>Stenosarchaea group</taxon>
        <taxon>Halobacteria</taxon>
        <taxon>Halobacteriales</taxon>
        <taxon>Haloarculaceae</taxon>
        <taxon>Haloarcula</taxon>
    </lineage>
</organism>
<dbReference type="GeneID" id="40150533"/>
<keyword evidence="3" id="KW-1185">Reference proteome</keyword>
<sequence>MRDTSKLDWMVPADEWEQFRRHIESRFGVAEGYLGREAELAMEQYIDADGYARVETLVDRLVSAAGRSPDHASEKIKSDLSSQEPTRIGIRVGTPLKEEFCAYVDEHTDYNYGVALARALNVYRDGGRSRRVEDKLDRVVDDAESMLGELNDDSDKSLSSVQRKTIAICHDVGESFTDEVLNESIHNIAAEGPKASDPTLEKYRDLVIDRLDYERHPHNEELWISRDQAEEIAPDETPAECRRSVELLDTDEMKRRLIYTVGRRAMATSSKDVTLPERELREAVFDDEISRPTMHDVMQAAAEHFGIGTGKPDRQQVLRLNLTELEIDHPDMAQTIRHFANADGDSRLADSGETTLGSYGGGQQPSAMTDGGTVAD</sequence>
<evidence type="ECO:0000313" key="3">
    <source>
        <dbReference type="Proteomes" id="UP000268233"/>
    </source>
</evidence>
<gene>
    <name evidence="2" type="ORF">BDK61_4774</name>
</gene>
<comment type="caution">
    <text evidence="2">The sequence shown here is derived from an EMBL/GenBank/DDBJ whole genome shotgun (WGS) entry which is preliminary data.</text>
</comment>
<dbReference type="RefSeq" id="WP_011222138.1">
    <property type="nucleotide sequence ID" value="NZ_RBWW01000005.1"/>
</dbReference>
<protein>
    <submittedName>
        <fullName evidence="2">Uncharacterized protein</fullName>
    </submittedName>
</protein>
<accession>A0A495QMI1</accession>
<feature type="region of interest" description="Disordered" evidence="1">
    <location>
        <begin position="343"/>
        <end position="376"/>
    </location>
</feature>
<dbReference type="EMBL" id="RBWW01000005">
    <property type="protein sequence ID" value="RKS74188.1"/>
    <property type="molecule type" value="Genomic_DNA"/>
</dbReference>
<dbReference type="AlphaFoldDB" id="A0A495QMI1"/>
<evidence type="ECO:0000256" key="1">
    <source>
        <dbReference type="SAM" id="MobiDB-lite"/>
    </source>
</evidence>
<dbReference type="Proteomes" id="UP000268233">
    <property type="component" value="Unassembled WGS sequence"/>
</dbReference>
<evidence type="ECO:0000313" key="2">
    <source>
        <dbReference type="EMBL" id="RKS74188.1"/>
    </source>
</evidence>
<reference evidence="2 3" key="1">
    <citation type="submission" date="2018-10" db="EMBL/GenBank/DDBJ databases">
        <title>Genomic Encyclopedia of Archaeal and Bacterial Type Strains, Phase II (KMG-II): from individual species to whole genera.</title>
        <authorList>
            <person name="Goeker M."/>
        </authorList>
    </citation>
    <scope>NUCLEOTIDE SEQUENCE [LARGE SCALE GENOMIC DNA]</scope>
    <source>
        <strain evidence="2 3">DSM 11927</strain>
    </source>
</reference>